<dbReference type="GO" id="GO:0004623">
    <property type="term" value="F:phospholipase A2 activity"/>
    <property type="evidence" value="ECO:0007669"/>
    <property type="project" value="InterPro"/>
</dbReference>
<dbReference type="OMA" id="FNENIYC"/>
<organism evidence="3">
    <name type="scientific">Caenorhabditis brenneri</name>
    <name type="common">Nematode worm</name>
    <dbReference type="NCBI Taxonomy" id="135651"/>
    <lineage>
        <taxon>Eukaryota</taxon>
        <taxon>Metazoa</taxon>
        <taxon>Ecdysozoa</taxon>
        <taxon>Nematoda</taxon>
        <taxon>Chromadorea</taxon>
        <taxon>Rhabditida</taxon>
        <taxon>Rhabditina</taxon>
        <taxon>Rhabditomorpha</taxon>
        <taxon>Rhabditoidea</taxon>
        <taxon>Rhabditidae</taxon>
        <taxon>Peloderinae</taxon>
        <taxon>Caenorhabditis</taxon>
    </lineage>
</organism>
<evidence type="ECO:0000313" key="2">
    <source>
        <dbReference type="EMBL" id="EGT59487.1"/>
    </source>
</evidence>
<dbReference type="OrthoDB" id="5864212at2759"/>
<dbReference type="Proteomes" id="UP000008068">
    <property type="component" value="Unassembled WGS sequence"/>
</dbReference>
<dbReference type="InterPro" id="IPR053322">
    <property type="entry name" value="PLA2-like"/>
</dbReference>
<evidence type="ECO:0000256" key="1">
    <source>
        <dbReference type="SAM" id="SignalP"/>
    </source>
</evidence>
<dbReference type="AlphaFoldDB" id="G0MI42"/>
<reference evidence="3" key="1">
    <citation type="submission" date="2011-07" db="EMBL/GenBank/DDBJ databases">
        <authorList>
            <consortium name="Caenorhabditis brenneri Sequencing and Analysis Consortium"/>
            <person name="Wilson R.K."/>
        </authorList>
    </citation>
    <scope>NUCLEOTIDE SEQUENCE [LARGE SCALE GENOMIC DNA]</scope>
    <source>
        <strain evidence="3">PB2801</strain>
    </source>
</reference>
<dbReference type="eggNOG" id="ENOG502TJ2S">
    <property type="taxonomic scope" value="Eukaryota"/>
</dbReference>
<dbReference type="GO" id="GO:0006644">
    <property type="term" value="P:phospholipid metabolic process"/>
    <property type="evidence" value="ECO:0007669"/>
    <property type="project" value="InterPro"/>
</dbReference>
<name>G0MI42_CAEBE</name>
<dbReference type="InParanoid" id="G0MI42"/>
<gene>
    <name evidence="2" type="ORF">CAEBREN_23665</name>
</gene>
<feature type="chain" id="PRO_5003404115" description="Phospholipase A2 domain-containing protein" evidence="1">
    <location>
        <begin position="20"/>
        <end position="121"/>
    </location>
</feature>
<keyword evidence="1" id="KW-0732">Signal</keyword>
<proteinExistence type="predicted"/>
<dbReference type="GO" id="GO:0050482">
    <property type="term" value="P:arachidonate secretion"/>
    <property type="evidence" value="ECO:0007669"/>
    <property type="project" value="InterPro"/>
</dbReference>
<evidence type="ECO:0008006" key="4">
    <source>
        <dbReference type="Google" id="ProtNLM"/>
    </source>
</evidence>
<dbReference type="EMBL" id="GL379795">
    <property type="protein sequence ID" value="EGT59487.1"/>
    <property type="molecule type" value="Genomic_DNA"/>
</dbReference>
<dbReference type="PANTHER" id="PTHR34228:SF5">
    <property type="entry name" value="PHOSPHOLIPASE A(2)-RELATED"/>
    <property type="match status" value="1"/>
</dbReference>
<dbReference type="PANTHER" id="PTHR34228">
    <property type="entry name" value="PROTEIN CBG09474-RELATED"/>
    <property type="match status" value="1"/>
</dbReference>
<feature type="signal peptide" evidence="1">
    <location>
        <begin position="1"/>
        <end position="19"/>
    </location>
</feature>
<accession>G0MI42</accession>
<protein>
    <recommendedName>
        <fullName evidence="4">Phospholipase A2 domain-containing protein</fullName>
    </recommendedName>
</protein>
<dbReference type="HOGENOM" id="CLU_162890_0_0_1"/>
<keyword evidence="3" id="KW-1185">Reference proteome</keyword>
<evidence type="ECO:0000313" key="3">
    <source>
        <dbReference type="Proteomes" id="UP000008068"/>
    </source>
</evidence>
<dbReference type="InterPro" id="IPR036444">
    <property type="entry name" value="PLipase_A2_dom_sf"/>
</dbReference>
<sequence>MRISVFILLLSLCIGFVRSWDCGSGKISTFFAFLVSLPASDREYINKCCQVHDNQYDHIEAGNMSISTYQSDFLFRKCLENSDFPYTRTVVTHTYNVAVQINSFFQEKFKAIECIFTKCGL</sequence>
<dbReference type="SUPFAM" id="SSF48619">
    <property type="entry name" value="Phospholipase A2, PLA2"/>
    <property type="match status" value="1"/>
</dbReference>